<dbReference type="Proteomes" id="UP000291078">
    <property type="component" value="Unassembled WGS sequence"/>
</dbReference>
<evidence type="ECO:0000313" key="2">
    <source>
        <dbReference type="Proteomes" id="UP000291078"/>
    </source>
</evidence>
<keyword evidence="2" id="KW-1185">Reference proteome</keyword>
<accession>A0A4Q7RBT0</accession>
<gene>
    <name evidence="1" type="ORF">EV147_5033</name>
</gene>
<dbReference type="InterPro" id="IPR050535">
    <property type="entry name" value="DNA_Repair-Maintenance_Comp"/>
</dbReference>
<dbReference type="SUPFAM" id="SSF56300">
    <property type="entry name" value="Metallo-dependent phosphatases"/>
    <property type="match status" value="1"/>
</dbReference>
<protein>
    <submittedName>
        <fullName evidence="1">Exonuclease SbcD</fullName>
    </submittedName>
</protein>
<proteinExistence type="predicted"/>
<dbReference type="EMBL" id="SGXM01000013">
    <property type="protein sequence ID" value="RZT29072.1"/>
    <property type="molecule type" value="Genomic_DNA"/>
</dbReference>
<keyword evidence="1" id="KW-0378">Hydrolase</keyword>
<keyword evidence="1" id="KW-0540">Nuclease</keyword>
<comment type="caution">
    <text evidence="1">The sequence shown here is derived from an EMBL/GenBank/DDBJ whole genome shotgun (WGS) entry which is preliminary data.</text>
</comment>
<dbReference type="GO" id="GO:0004527">
    <property type="term" value="F:exonuclease activity"/>
    <property type="evidence" value="ECO:0007669"/>
    <property type="project" value="UniProtKB-KW"/>
</dbReference>
<reference evidence="1 2" key="1">
    <citation type="journal article" date="2015" name="Stand. Genomic Sci.">
        <title>Genomic Encyclopedia of Bacterial and Archaeal Type Strains, Phase III: the genomes of soil and plant-associated and newly described type strains.</title>
        <authorList>
            <person name="Whitman W.B."/>
            <person name="Woyke T."/>
            <person name="Klenk H.P."/>
            <person name="Zhou Y."/>
            <person name="Lilburn T.G."/>
            <person name="Beck B.J."/>
            <person name="De Vos P."/>
            <person name="Vandamme P."/>
            <person name="Eisen J.A."/>
            <person name="Garrity G."/>
            <person name="Hugenholtz P."/>
            <person name="Kyrpides N.C."/>
        </authorList>
    </citation>
    <scope>NUCLEOTIDE SEQUENCE [LARGE SCALE GENOMIC DNA]</scope>
    <source>
        <strain evidence="1 2">ASC-9842</strain>
    </source>
</reference>
<evidence type="ECO:0000313" key="1">
    <source>
        <dbReference type="EMBL" id="RZT29072.1"/>
    </source>
</evidence>
<dbReference type="AlphaFoldDB" id="A0A4Q7RBT0"/>
<dbReference type="RefSeq" id="WP_130393922.1">
    <property type="nucleotide sequence ID" value="NZ_SGXM01000013.1"/>
</dbReference>
<dbReference type="OrthoDB" id="8949987at2"/>
<organism evidence="1 2">
    <name type="scientific">Cupriavidus agavae</name>
    <dbReference type="NCBI Taxonomy" id="1001822"/>
    <lineage>
        <taxon>Bacteria</taxon>
        <taxon>Pseudomonadati</taxon>
        <taxon>Pseudomonadota</taxon>
        <taxon>Betaproteobacteria</taxon>
        <taxon>Burkholderiales</taxon>
        <taxon>Burkholderiaceae</taxon>
        <taxon>Cupriavidus</taxon>
    </lineage>
</organism>
<dbReference type="PANTHER" id="PTHR30337">
    <property type="entry name" value="COMPONENT OF ATP-DEPENDENT DSDNA EXONUCLEASE"/>
    <property type="match status" value="1"/>
</dbReference>
<sequence>MLNDGGSLLAAHFSDLHYSPGHLAEADRCFGFAVEDAIASRCQVAVVSGDSTDHRLDAHTPALSALGRRIHELSVHMPVLMLQGTFSHEPPGTLDLFRLIGARRPVYVADRIHQVALIGEAFFPSDGAIFDEPEIDELLTQHGLPDVVFTCVPTVNKAVLAAAAGVANAATAIGDHLADYLAAAGAGNRHWRALGVRTIGVSHGTVNGCQTEHGVPMAGLDHEFTIGALFDAHCDAFMLGHIHRTQQWEREGRVVAYPGSIGRFHFGEIGTKGYLQWQVSPGQAVATPVKTPASETVCIDFDGPPDMAKLAEMAADAAEKHVRVRWTLNEEHRQLVDREAIEALFSASAELKLEARVLPAVRSRAEGISRAATLSDKLGRWCELTGVDANPLLDSLSMLKNLDAQAIADQVLADLARTPAPVTHESAVLPFIATLEDLGADDDSAEPEPILAVSESEPATAVSTAAAPMNWLTDDLFA</sequence>
<name>A0A4Q7RBT0_9BURK</name>
<dbReference type="InterPro" id="IPR029052">
    <property type="entry name" value="Metallo-depent_PP-like"/>
</dbReference>
<keyword evidence="1" id="KW-0269">Exonuclease</keyword>
<dbReference type="Gene3D" id="3.60.21.10">
    <property type="match status" value="1"/>
</dbReference>